<sequence length="504" mass="57004">WEAKEGERNAEAVPRCGTLGPAISSSSSSFTTPCLLSPKDTQLGGEAMEATSSNSFDCLRGFAPITNYISILRSASINPSSSSIHGAYHQSPLQYWRCSGSSGHSSEIQQAESFTSLLKITKYSETYRDEGSKQTFVNCASLIQNLRKEGMPHLAHEVFLEMKSEGFLPDSSTLCALMLCYADNGLFPHAQAIWDEMLNSSFTPTIDVVSDLMLAYGKKGLYEEVAKIVDQLSLRHTEMLPKVYPLAISCYGQGGQLELMESTVNQMVSKGFKLGSSVANAFLRYYSIHGSLTEMEAAYHRVKRSRVLIEEEGIRAMSSAYMRQRKFYQLGEFVRDVGLRRRNVGNLLWNLLLVSYAANFKMKSLQREFVSMLDSGFHPDLTTFNIRAMAFSKMSLLWDLHLSLEHMRHCKVDPDLVTIGCVVDAYLDKRLGRNLEFAFRKSNLDESPVVLTDPFLFEVLGKGDFHASSEAFMEFRKQRNWSYKDLLAIYVRKQHRSNQIFWNY</sequence>
<dbReference type="NCBIfam" id="TIGR00756">
    <property type="entry name" value="PPR"/>
    <property type="match status" value="2"/>
</dbReference>
<feature type="repeat" description="PPR" evidence="2">
    <location>
        <begin position="170"/>
        <end position="204"/>
    </location>
</feature>
<name>A0AAV0PLA4_9ROSI</name>
<evidence type="ECO:0000256" key="1">
    <source>
        <dbReference type="ARBA" id="ARBA00022737"/>
    </source>
</evidence>
<dbReference type="PANTHER" id="PTHR47493:SF1">
    <property type="entry name" value="OS08G0520200 PROTEIN"/>
    <property type="match status" value="1"/>
</dbReference>
<dbReference type="PANTHER" id="PTHR47493">
    <property type="entry name" value="OS08G0520200 PROTEIN"/>
    <property type="match status" value="1"/>
</dbReference>
<dbReference type="Gene3D" id="1.25.40.10">
    <property type="entry name" value="Tetratricopeptide repeat domain"/>
    <property type="match status" value="3"/>
</dbReference>
<dbReference type="Proteomes" id="UP001154282">
    <property type="component" value="Unassembled WGS sequence"/>
</dbReference>
<feature type="non-terminal residue" evidence="3">
    <location>
        <position position="1"/>
    </location>
</feature>
<evidence type="ECO:0000256" key="2">
    <source>
        <dbReference type="PROSITE-ProRule" id="PRU00708"/>
    </source>
</evidence>
<keyword evidence="1" id="KW-0677">Repeat</keyword>
<dbReference type="InterPro" id="IPR011990">
    <property type="entry name" value="TPR-like_helical_dom_sf"/>
</dbReference>
<evidence type="ECO:0008006" key="5">
    <source>
        <dbReference type="Google" id="ProtNLM"/>
    </source>
</evidence>
<dbReference type="Pfam" id="PF01535">
    <property type="entry name" value="PPR"/>
    <property type="match status" value="3"/>
</dbReference>
<comment type="caution">
    <text evidence="3">The sequence shown here is derived from an EMBL/GenBank/DDBJ whole genome shotgun (WGS) entry which is preliminary data.</text>
</comment>
<accession>A0AAV0PLA4</accession>
<proteinExistence type="predicted"/>
<organism evidence="3 4">
    <name type="scientific">Linum tenue</name>
    <dbReference type="NCBI Taxonomy" id="586396"/>
    <lineage>
        <taxon>Eukaryota</taxon>
        <taxon>Viridiplantae</taxon>
        <taxon>Streptophyta</taxon>
        <taxon>Embryophyta</taxon>
        <taxon>Tracheophyta</taxon>
        <taxon>Spermatophyta</taxon>
        <taxon>Magnoliopsida</taxon>
        <taxon>eudicotyledons</taxon>
        <taxon>Gunneridae</taxon>
        <taxon>Pentapetalae</taxon>
        <taxon>rosids</taxon>
        <taxon>fabids</taxon>
        <taxon>Malpighiales</taxon>
        <taxon>Linaceae</taxon>
        <taxon>Linum</taxon>
    </lineage>
</organism>
<feature type="repeat" description="PPR" evidence="2">
    <location>
        <begin position="135"/>
        <end position="169"/>
    </location>
</feature>
<dbReference type="InterPro" id="IPR002885">
    <property type="entry name" value="PPR_rpt"/>
</dbReference>
<gene>
    <name evidence="3" type="ORF">LITE_LOCUS39109</name>
</gene>
<dbReference type="EMBL" id="CAMGYJ010000009">
    <property type="protein sequence ID" value="CAI0472003.1"/>
    <property type="molecule type" value="Genomic_DNA"/>
</dbReference>
<protein>
    <recommendedName>
        <fullName evidence="5">Pentatricopeptide repeat-containing protein</fullName>
    </recommendedName>
</protein>
<evidence type="ECO:0000313" key="4">
    <source>
        <dbReference type="Proteomes" id="UP001154282"/>
    </source>
</evidence>
<dbReference type="AlphaFoldDB" id="A0AAV0PLA4"/>
<reference evidence="3" key="1">
    <citation type="submission" date="2022-08" db="EMBL/GenBank/DDBJ databases">
        <authorList>
            <person name="Gutierrez-Valencia J."/>
        </authorList>
    </citation>
    <scope>NUCLEOTIDE SEQUENCE</scope>
</reference>
<keyword evidence="4" id="KW-1185">Reference proteome</keyword>
<evidence type="ECO:0000313" key="3">
    <source>
        <dbReference type="EMBL" id="CAI0472003.1"/>
    </source>
</evidence>
<dbReference type="PROSITE" id="PS51375">
    <property type="entry name" value="PPR"/>
    <property type="match status" value="2"/>
</dbReference>